<dbReference type="SMART" id="SM00198">
    <property type="entry name" value="SCP"/>
    <property type="match status" value="1"/>
</dbReference>
<evidence type="ECO:0000313" key="9">
    <source>
        <dbReference type="Proteomes" id="UP000494163"/>
    </source>
</evidence>
<feature type="signal peptide" evidence="6">
    <location>
        <begin position="1"/>
        <end position="16"/>
    </location>
</feature>
<evidence type="ECO:0000256" key="5">
    <source>
        <dbReference type="ARBA" id="ARBA00068306"/>
    </source>
</evidence>
<accession>A0A0M3QXS5</accession>
<evidence type="ECO:0000256" key="2">
    <source>
        <dbReference type="ARBA" id="ARBA00009923"/>
    </source>
</evidence>
<dbReference type="Gene3D" id="3.40.33.10">
    <property type="entry name" value="CAP"/>
    <property type="match status" value="1"/>
</dbReference>
<evidence type="ECO:0000256" key="4">
    <source>
        <dbReference type="ARBA" id="ARBA00022729"/>
    </source>
</evidence>
<feature type="chain" id="PRO_5005788161" description="Venom allergen-1" evidence="6">
    <location>
        <begin position="17"/>
        <end position="261"/>
    </location>
</feature>
<dbReference type="InterPro" id="IPR014044">
    <property type="entry name" value="CAP_dom"/>
</dbReference>
<dbReference type="STRING" id="30019.A0A0M3QXS5"/>
<dbReference type="Pfam" id="PF00188">
    <property type="entry name" value="CAP"/>
    <property type="match status" value="1"/>
</dbReference>
<evidence type="ECO:0000256" key="1">
    <source>
        <dbReference type="ARBA" id="ARBA00004613"/>
    </source>
</evidence>
<evidence type="ECO:0000313" key="8">
    <source>
        <dbReference type="EMBL" id="ALC46379.1"/>
    </source>
</evidence>
<dbReference type="FunFam" id="3.40.33.10:FF:000007">
    <property type="entry name" value="Venom allergen"/>
    <property type="match status" value="1"/>
</dbReference>
<dbReference type="EMBL" id="CP012526">
    <property type="protein sequence ID" value="ALC46379.1"/>
    <property type="molecule type" value="Genomic_DNA"/>
</dbReference>
<comment type="similarity">
    <text evidence="2">Belongs to the CRISP family.</text>
</comment>
<keyword evidence="3" id="KW-0964">Secreted</keyword>
<dbReference type="OMA" id="CNANENV"/>
<evidence type="ECO:0000256" key="3">
    <source>
        <dbReference type="ARBA" id="ARBA00022525"/>
    </source>
</evidence>
<name>A0A0M3QXS5_DROBS</name>
<feature type="domain" description="SCP" evidence="7">
    <location>
        <begin position="53"/>
        <end position="214"/>
    </location>
</feature>
<dbReference type="OrthoDB" id="5391403at2759"/>
<protein>
    <recommendedName>
        <fullName evidence="5">Venom allergen-1</fullName>
    </recommendedName>
</protein>
<dbReference type="SMR" id="A0A0M3QXS5"/>
<dbReference type="InterPro" id="IPR034763">
    <property type="entry name" value="P14a_insect"/>
</dbReference>
<evidence type="ECO:0000259" key="7">
    <source>
        <dbReference type="SMART" id="SM00198"/>
    </source>
</evidence>
<organism evidence="8 9">
    <name type="scientific">Drosophila busckii</name>
    <name type="common">Fruit fly</name>
    <dbReference type="NCBI Taxonomy" id="30019"/>
    <lineage>
        <taxon>Eukaryota</taxon>
        <taxon>Metazoa</taxon>
        <taxon>Ecdysozoa</taxon>
        <taxon>Arthropoda</taxon>
        <taxon>Hexapoda</taxon>
        <taxon>Insecta</taxon>
        <taxon>Pterygota</taxon>
        <taxon>Neoptera</taxon>
        <taxon>Endopterygota</taxon>
        <taxon>Diptera</taxon>
        <taxon>Brachycera</taxon>
        <taxon>Muscomorpha</taxon>
        <taxon>Ephydroidea</taxon>
        <taxon>Drosophilidae</taxon>
        <taxon>Drosophila</taxon>
    </lineage>
</organism>
<dbReference type="PIRSF" id="PIRSF038921">
    <property type="entry name" value="P14a"/>
    <property type="match status" value="1"/>
</dbReference>
<dbReference type="InterPro" id="IPR035940">
    <property type="entry name" value="CAP_sf"/>
</dbReference>
<evidence type="ECO:0000256" key="6">
    <source>
        <dbReference type="SAM" id="SignalP"/>
    </source>
</evidence>
<dbReference type="GO" id="GO:0005576">
    <property type="term" value="C:extracellular region"/>
    <property type="evidence" value="ECO:0007669"/>
    <property type="project" value="UniProtKB-SubCell"/>
</dbReference>
<proteinExistence type="inferred from homology"/>
<reference evidence="8 9" key="1">
    <citation type="submission" date="2015-08" db="EMBL/GenBank/DDBJ databases">
        <title>Ancestral chromatin configuration constrains chromatin evolution on differentiating sex chromosomes in Drosophila.</title>
        <authorList>
            <person name="Zhou Q."/>
            <person name="Bachtrog D."/>
        </authorList>
    </citation>
    <scope>NUCLEOTIDE SEQUENCE [LARGE SCALE GENOMIC DNA]</scope>
    <source>
        <tissue evidence="8">Whole larvae</tissue>
    </source>
</reference>
<comment type="subcellular location">
    <subcellularLocation>
        <location evidence="1">Secreted</location>
    </subcellularLocation>
</comment>
<gene>
    <name evidence="8" type="ORF">Dbus_chr3Rg1129</name>
</gene>
<dbReference type="AlphaFoldDB" id="A0A0M3QXS5"/>
<keyword evidence="4 6" id="KW-0732">Signal</keyword>
<keyword evidence="9" id="KW-1185">Reference proteome</keyword>
<dbReference type="CDD" id="cd05380">
    <property type="entry name" value="CAP_euk"/>
    <property type="match status" value="1"/>
</dbReference>
<dbReference type="SUPFAM" id="SSF55797">
    <property type="entry name" value="PR-1-like"/>
    <property type="match status" value="1"/>
</dbReference>
<dbReference type="Proteomes" id="UP000494163">
    <property type="component" value="Chromosome 3R"/>
</dbReference>
<sequence>MKVLIALAAFIGIALAVDYCALPTCLDKHVACNNKGNFSTDCPKDVRVINIDAHQKLILALFNELRNKIASGAIEGFPKATRMAKMSWCEELTHLSLFNVKTCQSLPDKCRSTERFAYAGQNNAIFSYSGAETEYSDAEIIKEQIENWFAQRANTSPEILGSLPEDLPNKNIAKFTVAVAEKNTHVGCAAVRFSRDYYNHFVLTCDFATTNIIGHPVYTPGDKSTSGCKNRYGAAFDYPNLCYAKEIYDNEKIVPDIKLYY</sequence>